<organism evidence="1 2">
    <name type="scientific">Penicillium desertorum</name>
    <dbReference type="NCBI Taxonomy" id="1303715"/>
    <lineage>
        <taxon>Eukaryota</taxon>
        <taxon>Fungi</taxon>
        <taxon>Dikarya</taxon>
        <taxon>Ascomycota</taxon>
        <taxon>Pezizomycotina</taxon>
        <taxon>Eurotiomycetes</taxon>
        <taxon>Eurotiomycetidae</taxon>
        <taxon>Eurotiales</taxon>
        <taxon>Aspergillaceae</taxon>
        <taxon>Penicillium</taxon>
    </lineage>
</organism>
<protein>
    <submittedName>
        <fullName evidence="1">Uncharacterized protein</fullName>
    </submittedName>
</protein>
<comment type="caution">
    <text evidence="1">The sequence shown here is derived from an EMBL/GenBank/DDBJ whole genome shotgun (WGS) entry which is preliminary data.</text>
</comment>
<accession>A0A9X0BRT7</accession>
<reference evidence="1" key="2">
    <citation type="journal article" date="2023" name="IMA Fungus">
        <title>Comparative genomic study of the Penicillium genus elucidates a diverse pangenome and 15 lateral gene transfer events.</title>
        <authorList>
            <person name="Petersen C."/>
            <person name="Sorensen T."/>
            <person name="Nielsen M.R."/>
            <person name="Sondergaard T.E."/>
            <person name="Sorensen J.L."/>
            <person name="Fitzpatrick D.A."/>
            <person name="Frisvad J.C."/>
            <person name="Nielsen K.L."/>
        </authorList>
    </citation>
    <scope>NUCLEOTIDE SEQUENCE</scope>
    <source>
        <strain evidence="1">IBT 17660</strain>
    </source>
</reference>
<name>A0A9X0BRT7_9EURO</name>
<evidence type="ECO:0000313" key="2">
    <source>
        <dbReference type="Proteomes" id="UP001147760"/>
    </source>
</evidence>
<gene>
    <name evidence="1" type="ORF">N7530_005410</name>
</gene>
<proteinExistence type="predicted"/>
<dbReference type="OrthoDB" id="4280629at2759"/>
<dbReference type="AlphaFoldDB" id="A0A9X0BRT7"/>
<dbReference type="EMBL" id="JAPWDO010000003">
    <property type="protein sequence ID" value="KAJ5479901.1"/>
    <property type="molecule type" value="Genomic_DNA"/>
</dbReference>
<dbReference type="Proteomes" id="UP001147760">
    <property type="component" value="Unassembled WGS sequence"/>
</dbReference>
<evidence type="ECO:0000313" key="1">
    <source>
        <dbReference type="EMBL" id="KAJ5479901.1"/>
    </source>
</evidence>
<keyword evidence="2" id="KW-1185">Reference proteome</keyword>
<reference evidence="1" key="1">
    <citation type="submission" date="2022-12" db="EMBL/GenBank/DDBJ databases">
        <authorList>
            <person name="Petersen C."/>
        </authorList>
    </citation>
    <scope>NUCLEOTIDE SEQUENCE</scope>
    <source>
        <strain evidence="1">IBT 17660</strain>
    </source>
</reference>
<sequence length="114" mass="13097">MPFNVYEMQVGCQNYIFYIEISTTTKEGEVESTGCAHSFESDQKDGNQYTARLHSTLRSFPVGHAMATIEEADLPKFHELCFAAIGLVLHRKYPSRPGVHTMMPSPWKQEPWEW</sequence>